<dbReference type="Proteomes" id="UP000321638">
    <property type="component" value="Unassembled WGS sequence"/>
</dbReference>
<organism evidence="1 2">
    <name type="scientific">Vineibacter terrae</name>
    <dbReference type="NCBI Taxonomy" id="2586908"/>
    <lineage>
        <taxon>Bacteria</taxon>
        <taxon>Pseudomonadati</taxon>
        <taxon>Pseudomonadota</taxon>
        <taxon>Alphaproteobacteria</taxon>
        <taxon>Hyphomicrobiales</taxon>
        <taxon>Vineibacter</taxon>
    </lineage>
</organism>
<protein>
    <submittedName>
        <fullName evidence="1">Uncharacterized protein</fullName>
    </submittedName>
</protein>
<gene>
    <name evidence="1" type="ORF">FHP25_08730</name>
</gene>
<comment type="caution">
    <text evidence="1">The sequence shown here is derived from an EMBL/GenBank/DDBJ whole genome shotgun (WGS) entry which is preliminary data.</text>
</comment>
<keyword evidence="2" id="KW-1185">Reference proteome</keyword>
<reference evidence="1 2" key="1">
    <citation type="submission" date="2019-06" db="EMBL/GenBank/DDBJ databases">
        <title>New taxonomy in bacterial strain CC-CFT640, isolated from vineyard.</title>
        <authorList>
            <person name="Lin S.-Y."/>
            <person name="Tsai C.-F."/>
            <person name="Young C.-C."/>
        </authorList>
    </citation>
    <scope>NUCLEOTIDE SEQUENCE [LARGE SCALE GENOMIC DNA]</scope>
    <source>
        <strain evidence="1 2">CC-CFT640</strain>
    </source>
</reference>
<dbReference type="EMBL" id="VDUZ01000007">
    <property type="protein sequence ID" value="TXL78263.1"/>
    <property type="molecule type" value="Genomic_DNA"/>
</dbReference>
<evidence type="ECO:0000313" key="2">
    <source>
        <dbReference type="Proteomes" id="UP000321638"/>
    </source>
</evidence>
<accession>A0A5C8PRT3</accession>
<sequence length="201" mass="22109">MTSAIIAKVGRMEAKDLKTLEDNVRRILEKGSQVKKAEASAVLAAINEEWKRREREEHDQRQAAKDAVRDKVKDLGLFDRVVQAFEKECPSVAEAKVLKTIAGNPDLDFHTLAVKVGYRDGAVINRVVGGMCKLREAFLGKAPPSQDRPGEPFYSGLIIDMTPHKRPDGTTWHGWSLKVEAEAALRHLKIIGGRGASTGSA</sequence>
<proteinExistence type="predicted"/>
<dbReference type="AlphaFoldDB" id="A0A5C8PRT3"/>
<evidence type="ECO:0000313" key="1">
    <source>
        <dbReference type="EMBL" id="TXL78263.1"/>
    </source>
</evidence>
<dbReference type="RefSeq" id="WP_178133391.1">
    <property type="nucleotide sequence ID" value="NZ_VDUZ01000007.1"/>
</dbReference>
<name>A0A5C8PRT3_9HYPH</name>